<sequence length="111" mass="12136">MRGHHCPNPRVSTMNEPACSGNGQDFDVFSVMDWKDGIGTLPGSDLKFCVNEFGALEVITDVTEMESVKKATATTTWMVPTVQEEKNIEGKQVGNSKMFGFSNTMVSLLIS</sequence>
<dbReference type="OrthoDB" id="9387838at2759"/>
<keyword evidence="1" id="KW-1185">Reference proteome</keyword>
<reference evidence="2" key="1">
    <citation type="submission" date="2025-08" db="UniProtKB">
        <authorList>
            <consortium name="RefSeq"/>
        </authorList>
    </citation>
    <scope>IDENTIFICATION</scope>
    <source>
        <tissue evidence="2">Skeletal muscle</tissue>
    </source>
</reference>
<dbReference type="AlphaFoldDB" id="A0A6I9YBJ9"/>
<evidence type="ECO:0000313" key="2">
    <source>
        <dbReference type="RefSeq" id="XP_013921480.1"/>
    </source>
</evidence>
<evidence type="ECO:0000313" key="1">
    <source>
        <dbReference type="Proteomes" id="UP000504617"/>
    </source>
</evidence>
<dbReference type="Proteomes" id="UP000504617">
    <property type="component" value="Unplaced"/>
</dbReference>
<dbReference type="GeneID" id="106548608"/>
<dbReference type="RefSeq" id="XP_013921480.1">
    <property type="nucleotide sequence ID" value="XM_014066005.1"/>
</dbReference>
<accession>A0A6I9YBJ9</accession>
<organism evidence="1 2">
    <name type="scientific">Thamnophis sirtalis</name>
    <dbReference type="NCBI Taxonomy" id="35019"/>
    <lineage>
        <taxon>Eukaryota</taxon>
        <taxon>Metazoa</taxon>
        <taxon>Chordata</taxon>
        <taxon>Craniata</taxon>
        <taxon>Vertebrata</taxon>
        <taxon>Euteleostomi</taxon>
        <taxon>Lepidosauria</taxon>
        <taxon>Squamata</taxon>
        <taxon>Bifurcata</taxon>
        <taxon>Unidentata</taxon>
        <taxon>Episquamata</taxon>
        <taxon>Toxicofera</taxon>
        <taxon>Serpentes</taxon>
        <taxon>Colubroidea</taxon>
        <taxon>Colubridae</taxon>
        <taxon>Natricinae</taxon>
        <taxon>Thamnophis</taxon>
    </lineage>
</organism>
<name>A0A6I9YBJ9_9SAUR</name>
<dbReference type="KEGG" id="tsr:106548608"/>
<proteinExistence type="predicted"/>
<protein>
    <submittedName>
        <fullName evidence="2">Lethal(3)malignant brain tumor-like protein 3</fullName>
    </submittedName>
</protein>
<gene>
    <name evidence="2" type="primary">LOC106548608</name>
</gene>